<keyword evidence="1" id="KW-0472">Membrane</keyword>
<keyword evidence="3" id="KW-1185">Reference proteome</keyword>
<dbReference type="EMBL" id="CP059066">
    <property type="protein sequence ID" value="QSQ08564.1"/>
    <property type="molecule type" value="Genomic_DNA"/>
</dbReference>
<dbReference type="InterPro" id="IPR007395">
    <property type="entry name" value="Zn_peptidase_2"/>
</dbReference>
<name>A0A8A0RLD5_9FIRM</name>
<dbReference type="AlphaFoldDB" id="A0A8A0RLD5"/>
<feature type="transmembrane region" description="Helical" evidence="1">
    <location>
        <begin position="203"/>
        <end position="227"/>
    </location>
</feature>
<keyword evidence="1" id="KW-0812">Transmembrane</keyword>
<dbReference type="Pfam" id="PF04298">
    <property type="entry name" value="Zn_peptidase_2"/>
    <property type="match status" value="1"/>
</dbReference>
<feature type="transmembrane region" description="Helical" evidence="1">
    <location>
        <begin position="122"/>
        <end position="143"/>
    </location>
</feature>
<dbReference type="RefSeq" id="WP_206708773.1">
    <property type="nucleotide sequence ID" value="NZ_CP059066.1"/>
</dbReference>
<evidence type="ECO:0000313" key="2">
    <source>
        <dbReference type="EMBL" id="QSQ08564.1"/>
    </source>
</evidence>
<dbReference type="Proteomes" id="UP000662904">
    <property type="component" value="Chromosome"/>
</dbReference>
<organism evidence="2 3">
    <name type="scientific">Koleobacter methoxysyntrophicus</name>
    <dbReference type="NCBI Taxonomy" id="2751313"/>
    <lineage>
        <taxon>Bacteria</taxon>
        <taxon>Bacillati</taxon>
        <taxon>Bacillota</taxon>
        <taxon>Clostridia</taxon>
        <taxon>Koleobacterales</taxon>
        <taxon>Koleobacteraceae</taxon>
        <taxon>Koleobacter</taxon>
    </lineage>
</organism>
<evidence type="ECO:0008006" key="4">
    <source>
        <dbReference type="Google" id="ProtNLM"/>
    </source>
</evidence>
<reference evidence="2" key="1">
    <citation type="submission" date="2020-07" db="EMBL/GenBank/DDBJ databases">
        <title>Koleobacter methoxysyntrophicus gen. nov., sp. nov., a novel anaerobic bacterium isolated from deep subsurface oil field and proposal of Koleobacterales ord. nov. in the phylum Firmicutes.</title>
        <authorList>
            <person name="Sakamoto S."/>
            <person name="Tamaki H."/>
        </authorList>
    </citation>
    <scope>NUCLEOTIDE SEQUENCE</scope>
    <source>
        <strain evidence="2">NRmbB1</strain>
    </source>
</reference>
<gene>
    <name evidence="2" type="ORF">H0A61_00891</name>
</gene>
<keyword evidence="1" id="KW-1133">Transmembrane helix</keyword>
<proteinExistence type="predicted"/>
<dbReference type="KEGG" id="kme:H0A61_00891"/>
<protein>
    <recommendedName>
        <fullName evidence="4">Neutral zinc metallopeptidase</fullName>
    </recommendedName>
</protein>
<sequence length="231" mass="25146">MPFFFWDSTMIIVLPALLLAMYAQAKVSGTFQKYLRVPASCGLTGAQVARRLLDQNGLYDVSIEMIRGHLSDHYDPRKKVLRLSQDVYSGTSVASLGVAAHETGHAIQHDVGYIPLGIRNSIFPVASIGSQMAFPLFLMGLLFRAESLMFIGILAFTAAVLFQVVTLPVEFNASSRAIEALEAGGFITRAEVGPAKRVLSAAALTYVAATFMAIMQLIRLLALAGMFQRRD</sequence>
<dbReference type="PANTHER" id="PTHR36434">
    <property type="entry name" value="MEMBRANE PROTEASE YUGP-RELATED"/>
    <property type="match status" value="1"/>
</dbReference>
<accession>A0A8A0RLD5</accession>
<evidence type="ECO:0000313" key="3">
    <source>
        <dbReference type="Proteomes" id="UP000662904"/>
    </source>
</evidence>
<dbReference type="PANTHER" id="PTHR36434:SF1">
    <property type="entry name" value="MEMBRANE PROTEASE YUGP-RELATED"/>
    <property type="match status" value="1"/>
</dbReference>
<evidence type="ECO:0000256" key="1">
    <source>
        <dbReference type="SAM" id="Phobius"/>
    </source>
</evidence>
<feature type="transmembrane region" description="Helical" evidence="1">
    <location>
        <begin position="150"/>
        <end position="169"/>
    </location>
</feature>